<dbReference type="AlphaFoldDB" id="A0AB39VLY4"/>
<gene>
    <name evidence="1" type="ORF">AB3G37_18970</name>
</gene>
<evidence type="ECO:0000313" key="1">
    <source>
        <dbReference type="EMBL" id="XDU71593.1"/>
    </source>
</evidence>
<organism evidence="1">
    <name type="scientific">Rouxiella sp. WC2420</name>
    <dbReference type="NCBI Taxonomy" id="3234145"/>
    <lineage>
        <taxon>Bacteria</taxon>
        <taxon>Pseudomonadati</taxon>
        <taxon>Pseudomonadota</taxon>
        <taxon>Gammaproteobacteria</taxon>
        <taxon>Enterobacterales</taxon>
        <taxon>Yersiniaceae</taxon>
        <taxon>Rouxiella</taxon>
    </lineage>
</organism>
<accession>A0AB39VLY4</accession>
<reference evidence="1" key="1">
    <citation type="submission" date="2024-07" db="EMBL/GenBank/DDBJ databases">
        <authorList>
            <person name="Biller S.J."/>
        </authorList>
    </citation>
    <scope>NUCLEOTIDE SEQUENCE</scope>
    <source>
        <strain evidence="1">WC2420</strain>
    </source>
</reference>
<dbReference type="EMBL" id="CP165628">
    <property type="protein sequence ID" value="XDU71593.1"/>
    <property type="molecule type" value="Genomic_DNA"/>
</dbReference>
<proteinExistence type="predicted"/>
<protein>
    <submittedName>
        <fullName evidence="1">Uncharacterized protein</fullName>
    </submittedName>
</protein>
<dbReference type="RefSeq" id="WP_369788781.1">
    <property type="nucleotide sequence ID" value="NZ_CP165628.1"/>
</dbReference>
<sequence>MQYKMAIKRKYKITLSLLFPLTVAWVIISYPNNYAKEELQRRYKINDQMWLYMTKNSHGGATLPIIYRYYLAGDLKVNDSAILSQLNSKTLILEGTGTVYKIEADNNFNVLIHYSGKVFTLNHNVKYNYAQKNITASVSYKIN</sequence>
<name>A0AB39VLY4_9GAMM</name>